<feature type="compositionally biased region" description="Basic and acidic residues" evidence="1">
    <location>
        <begin position="93"/>
        <end position="103"/>
    </location>
</feature>
<comment type="caution">
    <text evidence="2">The sequence shown here is derived from an EMBL/GenBank/DDBJ whole genome shotgun (WGS) entry which is preliminary data.</text>
</comment>
<evidence type="ECO:0000313" key="2">
    <source>
        <dbReference type="EMBL" id="KAK2551668.1"/>
    </source>
</evidence>
<feature type="compositionally biased region" description="Polar residues" evidence="1">
    <location>
        <begin position="70"/>
        <end position="92"/>
    </location>
</feature>
<name>A0AAD9PZ65_ACRCE</name>
<dbReference type="Proteomes" id="UP001249851">
    <property type="component" value="Unassembled WGS sequence"/>
</dbReference>
<evidence type="ECO:0000313" key="3">
    <source>
        <dbReference type="Proteomes" id="UP001249851"/>
    </source>
</evidence>
<gene>
    <name evidence="2" type="ORF">P5673_027454</name>
</gene>
<feature type="region of interest" description="Disordered" evidence="1">
    <location>
        <begin position="62"/>
        <end position="103"/>
    </location>
</feature>
<protein>
    <submittedName>
        <fullName evidence="2">Uncharacterized protein</fullName>
    </submittedName>
</protein>
<reference evidence="2" key="1">
    <citation type="journal article" date="2023" name="G3 (Bethesda)">
        <title>Whole genome assembly and annotation of the endangered Caribbean coral Acropora cervicornis.</title>
        <authorList>
            <person name="Selwyn J.D."/>
            <person name="Vollmer S.V."/>
        </authorList>
    </citation>
    <scope>NUCLEOTIDE SEQUENCE</scope>
    <source>
        <strain evidence="2">K2</strain>
    </source>
</reference>
<accession>A0AAD9PZ65</accession>
<reference evidence="2" key="2">
    <citation type="journal article" date="2023" name="Science">
        <title>Genomic signatures of disease resistance in endangered staghorn corals.</title>
        <authorList>
            <person name="Vollmer S.V."/>
            <person name="Selwyn J.D."/>
            <person name="Despard B.A."/>
            <person name="Roesel C.L."/>
        </authorList>
    </citation>
    <scope>NUCLEOTIDE SEQUENCE</scope>
    <source>
        <strain evidence="2">K2</strain>
    </source>
</reference>
<evidence type="ECO:0000256" key="1">
    <source>
        <dbReference type="SAM" id="MobiDB-lite"/>
    </source>
</evidence>
<organism evidence="2 3">
    <name type="scientific">Acropora cervicornis</name>
    <name type="common">Staghorn coral</name>
    <dbReference type="NCBI Taxonomy" id="6130"/>
    <lineage>
        <taxon>Eukaryota</taxon>
        <taxon>Metazoa</taxon>
        <taxon>Cnidaria</taxon>
        <taxon>Anthozoa</taxon>
        <taxon>Hexacorallia</taxon>
        <taxon>Scleractinia</taxon>
        <taxon>Astrocoeniina</taxon>
        <taxon>Acroporidae</taxon>
        <taxon>Acropora</taxon>
    </lineage>
</organism>
<dbReference type="EMBL" id="JARQWQ010000095">
    <property type="protein sequence ID" value="KAK2551668.1"/>
    <property type="molecule type" value="Genomic_DNA"/>
</dbReference>
<dbReference type="AlphaFoldDB" id="A0AAD9PZ65"/>
<keyword evidence="3" id="KW-1185">Reference proteome</keyword>
<sequence>MISSAKICSHFLAVADKERCLMEFLSKLGRNSIKTTNLCTLANTGINRDVSGKKGQFVINAQQPRPCPAQKTQQDTIQRNNTRRQAGQIESNSSREECPQFLD</sequence>
<proteinExistence type="predicted"/>